<dbReference type="AlphaFoldDB" id="A0A7S1F780"/>
<organism evidence="1">
    <name type="scientific">Noctiluca scintillans</name>
    <name type="common">Sea sparkle</name>
    <name type="synonym">Red tide dinoflagellate</name>
    <dbReference type="NCBI Taxonomy" id="2966"/>
    <lineage>
        <taxon>Eukaryota</taxon>
        <taxon>Sar</taxon>
        <taxon>Alveolata</taxon>
        <taxon>Dinophyceae</taxon>
        <taxon>Noctilucales</taxon>
        <taxon>Noctilucaceae</taxon>
        <taxon>Noctiluca</taxon>
    </lineage>
</organism>
<sequence length="312" mass="36334">MAGAKPEIEKGEAWKPETCEPEQHATLLRDVHQPVRTNGWNEERIIDRWFEDRHLISERVVDEQVRQVAKPTVLIEKVYEVPQVVVKETVKEVPKPEIVERVIEVPKIEYFEVRQVGPTRREIQERIVEVPQVVVEEIVRHVPKVEVQERIFEIPVPEFREIIEYEDRIEYREVPVDKIVEVPQIEYHVREVEVLVPQTYIQKGKIRNSYVEFPIVQIQEVQRQEMVPMEMFKAPSRNMTPSTPFRPFASQQFGSSPNMPGCRPPSMQPPMSSQMPIVFGSGSYPTKSLKGSVPTASVQNMYGSYEPIKSYF</sequence>
<accession>A0A7S1F780</accession>
<evidence type="ECO:0000313" key="1">
    <source>
        <dbReference type="EMBL" id="CAD8849168.1"/>
    </source>
</evidence>
<reference evidence="1" key="1">
    <citation type="submission" date="2021-01" db="EMBL/GenBank/DDBJ databases">
        <authorList>
            <person name="Corre E."/>
            <person name="Pelletier E."/>
            <person name="Niang G."/>
            <person name="Scheremetjew M."/>
            <person name="Finn R."/>
            <person name="Kale V."/>
            <person name="Holt S."/>
            <person name="Cochrane G."/>
            <person name="Meng A."/>
            <person name="Brown T."/>
            <person name="Cohen L."/>
        </authorList>
    </citation>
    <scope>NUCLEOTIDE SEQUENCE</scope>
</reference>
<proteinExistence type="predicted"/>
<gene>
    <name evidence="1" type="ORF">NSCI0253_LOCUS23518</name>
</gene>
<name>A0A7S1F780_NOCSC</name>
<dbReference type="EMBL" id="HBFQ01033399">
    <property type="protein sequence ID" value="CAD8849168.1"/>
    <property type="molecule type" value="Transcribed_RNA"/>
</dbReference>
<protein>
    <submittedName>
        <fullName evidence="1">Uncharacterized protein</fullName>
    </submittedName>
</protein>